<feature type="transmembrane region" description="Helical" evidence="6">
    <location>
        <begin position="186"/>
        <end position="204"/>
    </location>
</feature>
<keyword evidence="4 6" id="KW-1133">Transmembrane helix</keyword>
<evidence type="ECO:0000256" key="5">
    <source>
        <dbReference type="ARBA" id="ARBA00023136"/>
    </source>
</evidence>
<reference evidence="8" key="1">
    <citation type="submission" date="2023-03" db="EMBL/GenBank/DDBJ databases">
        <title>Near-Complete genome sequence of Lipomyces tetrasporous NRRL Y-64009, an oleaginous yeast capable of growing on lignocellulosic hydrolysates.</title>
        <authorList>
            <consortium name="Lawrence Berkeley National Laboratory"/>
            <person name="Jagtap S.S."/>
            <person name="Liu J.-J."/>
            <person name="Walukiewicz H.E."/>
            <person name="Pangilinan J."/>
            <person name="Lipzen A."/>
            <person name="Ahrendt S."/>
            <person name="Koriabine M."/>
            <person name="Cobaugh K."/>
            <person name="Salamov A."/>
            <person name="Yoshinaga Y."/>
            <person name="Ng V."/>
            <person name="Daum C."/>
            <person name="Grigoriev I.V."/>
            <person name="Slininger P.J."/>
            <person name="Dien B.S."/>
            <person name="Jin Y.-S."/>
            <person name="Rao C.V."/>
        </authorList>
    </citation>
    <scope>NUCLEOTIDE SEQUENCE</scope>
    <source>
        <strain evidence="8">NRRL Y-64009</strain>
    </source>
</reference>
<dbReference type="GO" id="GO:0005886">
    <property type="term" value="C:plasma membrane"/>
    <property type="evidence" value="ECO:0007669"/>
    <property type="project" value="UniProtKB-SubCell"/>
</dbReference>
<evidence type="ECO:0000256" key="4">
    <source>
        <dbReference type="ARBA" id="ARBA00022989"/>
    </source>
</evidence>
<feature type="transmembrane region" description="Helical" evidence="6">
    <location>
        <begin position="97"/>
        <end position="120"/>
    </location>
</feature>
<proteinExistence type="predicted"/>
<keyword evidence="5 6" id="KW-0472">Membrane</keyword>
<evidence type="ECO:0000313" key="9">
    <source>
        <dbReference type="Proteomes" id="UP001217417"/>
    </source>
</evidence>
<dbReference type="AlphaFoldDB" id="A0AAD7QKE7"/>
<dbReference type="Pfam" id="PF02656">
    <property type="entry name" value="DUF202"/>
    <property type="match status" value="1"/>
</dbReference>
<keyword evidence="3 6" id="KW-0812">Transmembrane</keyword>
<dbReference type="InterPro" id="IPR052053">
    <property type="entry name" value="IM_YidH-like"/>
</dbReference>
<dbReference type="PANTHER" id="PTHR34187:SF2">
    <property type="entry name" value="DUF202 DOMAIN-CONTAINING PROTEIN"/>
    <property type="match status" value="1"/>
</dbReference>
<gene>
    <name evidence="8" type="ORF">POJ06DRAFT_263614</name>
</gene>
<sequence length="222" mass="24704">MGVPSPTEKTHLISARSKSYSSITSILSRERRRHGPLPSEAGYATFIRIEGPQEGPLVPLHEITRWDLHFKSPFFHTIICNNDPCDGRDFGANERNYLAWLRLAAGFTSTSYAFITSYYLPSGGSILGPEKTPIEPSLQNKGALTWGLIFLACALLTIIFAFLNYVEHMHHVGRRVLMVQFSTQTLVFFGLSCIALFSAAWYMMAGALIEQKSMAAGYSNFA</sequence>
<evidence type="ECO:0000256" key="1">
    <source>
        <dbReference type="ARBA" id="ARBA00004651"/>
    </source>
</evidence>
<evidence type="ECO:0000256" key="6">
    <source>
        <dbReference type="SAM" id="Phobius"/>
    </source>
</evidence>
<accession>A0AAD7QKE7</accession>
<dbReference type="RefSeq" id="XP_056040325.1">
    <property type="nucleotide sequence ID" value="XM_056188908.1"/>
</dbReference>
<comment type="caution">
    <text evidence="8">The sequence shown here is derived from an EMBL/GenBank/DDBJ whole genome shotgun (WGS) entry which is preliminary data.</text>
</comment>
<comment type="subcellular location">
    <subcellularLocation>
        <location evidence="1">Cell membrane</location>
        <topology evidence="1">Multi-pass membrane protein</topology>
    </subcellularLocation>
</comment>
<keyword evidence="9" id="KW-1185">Reference proteome</keyword>
<feature type="transmembrane region" description="Helical" evidence="6">
    <location>
        <begin position="143"/>
        <end position="166"/>
    </location>
</feature>
<keyword evidence="2" id="KW-1003">Cell membrane</keyword>
<organism evidence="8 9">
    <name type="scientific">Lipomyces tetrasporus</name>
    <dbReference type="NCBI Taxonomy" id="54092"/>
    <lineage>
        <taxon>Eukaryota</taxon>
        <taxon>Fungi</taxon>
        <taxon>Dikarya</taxon>
        <taxon>Ascomycota</taxon>
        <taxon>Saccharomycotina</taxon>
        <taxon>Lipomycetes</taxon>
        <taxon>Lipomycetales</taxon>
        <taxon>Lipomycetaceae</taxon>
        <taxon>Lipomyces</taxon>
    </lineage>
</organism>
<dbReference type="Proteomes" id="UP001217417">
    <property type="component" value="Unassembled WGS sequence"/>
</dbReference>
<dbReference type="PANTHER" id="PTHR34187">
    <property type="entry name" value="FGR18P"/>
    <property type="match status" value="1"/>
</dbReference>
<evidence type="ECO:0000256" key="3">
    <source>
        <dbReference type="ARBA" id="ARBA00022692"/>
    </source>
</evidence>
<feature type="domain" description="DUF202" evidence="7">
    <location>
        <begin position="88"/>
        <end position="170"/>
    </location>
</feature>
<evidence type="ECO:0000259" key="7">
    <source>
        <dbReference type="Pfam" id="PF02656"/>
    </source>
</evidence>
<protein>
    <recommendedName>
        <fullName evidence="7">DUF202 domain-containing protein</fullName>
    </recommendedName>
</protein>
<dbReference type="GeneID" id="80884074"/>
<evidence type="ECO:0000313" key="8">
    <source>
        <dbReference type="EMBL" id="KAJ8096875.1"/>
    </source>
</evidence>
<name>A0AAD7QKE7_9ASCO</name>
<dbReference type="EMBL" id="JARPMG010000013">
    <property type="protein sequence ID" value="KAJ8096875.1"/>
    <property type="molecule type" value="Genomic_DNA"/>
</dbReference>
<dbReference type="InterPro" id="IPR003807">
    <property type="entry name" value="DUF202"/>
</dbReference>
<evidence type="ECO:0000256" key="2">
    <source>
        <dbReference type="ARBA" id="ARBA00022475"/>
    </source>
</evidence>